<dbReference type="AlphaFoldDB" id="A0A0A9HJD7"/>
<accession>A0A0A9HJD7</accession>
<reference evidence="1" key="1">
    <citation type="submission" date="2014-09" db="EMBL/GenBank/DDBJ databases">
        <authorList>
            <person name="Magalhaes I.L.F."/>
            <person name="Oliveira U."/>
            <person name="Santos F.R."/>
            <person name="Vidigal T.H.D.A."/>
            <person name="Brescovit A.D."/>
            <person name="Santos A.J."/>
        </authorList>
    </citation>
    <scope>NUCLEOTIDE SEQUENCE</scope>
    <source>
        <tissue evidence="1">Shoot tissue taken approximately 20 cm above the soil surface</tissue>
    </source>
</reference>
<proteinExistence type="predicted"/>
<sequence length="30" mass="3721">MHYMHKDLLNTNLQHHAYFIDQVQTCIRIH</sequence>
<dbReference type="EMBL" id="GBRH01164898">
    <property type="protein sequence ID" value="JAE32998.1"/>
    <property type="molecule type" value="Transcribed_RNA"/>
</dbReference>
<protein>
    <submittedName>
        <fullName evidence="1">Uncharacterized protein</fullName>
    </submittedName>
</protein>
<name>A0A0A9HJD7_ARUDO</name>
<evidence type="ECO:0000313" key="1">
    <source>
        <dbReference type="EMBL" id="JAE32998.1"/>
    </source>
</evidence>
<reference evidence="1" key="2">
    <citation type="journal article" date="2015" name="Data Brief">
        <title>Shoot transcriptome of the giant reed, Arundo donax.</title>
        <authorList>
            <person name="Barrero R.A."/>
            <person name="Guerrero F.D."/>
            <person name="Moolhuijzen P."/>
            <person name="Goolsby J.A."/>
            <person name="Tidwell J."/>
            <person name="Bellgard S.E."/>
            <person name="Bellgard M.I."/>
        </authorList>
    </citation>
    <scope>NUCLEOTIDE SEQUENCE</scope>
    <source>
        <tissue evidence="1">Shoot tissue taken approximately 20 cm above the soil surface</tissue>
    </source>
</reference>
<organism evidence="1">
    <name type="scientific">Arundo donax</name>
    <name type="common">Giant reed</name>
    <name type="synonym">Donax arundinaceus</name>
    <dbReference type="NCBI Taxonomy" id="35708"/>
    <lineage>
        <taxon>Eukaryota</taxon>
        <taxon>Viridiplantae</taxon>
        <taxon>Streptophyta</taxon>
        <taxon>Embryophyta</taxon>
        <taxon>Tracheophyta</taxon>
        <taxon>Spermatophyta</taxon>
        <taxon>Magnoliopsida</taxon>
        <taxon>Liliopsida</taxon>
        <taxon>Poales</taxon>
        <taxon>Poaceae</taxon>
        <taxon>PACMAD clade</taxon>
        <taxon>Arundinoideae</taxon>
        <taxon>Arundineae</taxon>
        <taxon>Arundo</taxon>
    </lineage>
</organism>